<dbReference type="InterPro" id="IPR013783">
    <property type="entry name" value="Ig-like_fold"/>
</dbReference>
<dbReference type="CDD" id="cd02851">
    <property type="entry name" value="E_set_GO_C"/>
    <property type="match status" value="1"/>
</dbReference>
<evidence type="ECO:0000256" key="3">
    <source>
        <dbReference type="SAM" id="SignalP"/>
    </source>
</evidence>
<accession>A0A9P4P5M2</accession>
<evidence type="ECO:0000256" key="2">
    <source>
        <dbReference type="SAM" id="MobiDB-lite"/>
    </source>
</evidence>
<evidence type="ECO:0000259" key="4">
    <source>
        <dbReference type="PROSITE" id="PS51212"/>
    </source>
</evidence>
<dbReference type="Gene3D" id="2.60.40.10">
    <property type="entry name" value="Immunoglobulins"/>
    <property type="match status" value="1"/>
</dbReference>
<dbReference type="Pfam" id="PF09118">
    <property type="entry name" value="GO-like_E_set"/>
    <property type="match status" value="1"/>
</dbReference>
<keyword evidence="6" id="KW-1185">Reference proteome</keyword>
<feature type="signal peptide" evidence="3">
    <location>
        <begin position="1"/>
        <end position="25"/>
    </location>
</feature>
<feature type="domain" description="WSC" evidence="4">
    <location>
        <begin position="143"/>
        <end position="242"/>
    </location>
</feature>
<dbReference type="AlphaFoldDB" id="A0A9P4P5M2"/>
<dbReference type="EMBL" id="MU001511">
    <property type="protein sequence ID" value="KAF2438819.1"/>
    <property type="molecule type" value="Genomic_DNA"/>
</dbReference>
<feature type="domain" description="WSC" evidence="4">
    <location>
        <begin position="35"/>
        <end position="128"/>
    </location>
</feature>
<dbReference type="Pfam" id="PF07250">
    <property type="entry name" value="Glyoxal_oxid_N"/>
    <property type="match status" value="1"/>
</dbReference>
<dbReference type="InterPro" id="IPR011043">
    <property type="entry name" value="Gal_Oxase/kelch_b-propeller"/>
</dbReference>
<dbReference type="Proteomes" id="UP000799764">
    <property type="component" value="Unassembled WGS sequence"/>
</dbReference>
<protein>
    <submittedName>
        <fullName evidence="5">Copper radical oxidase</fullName>
    </submittedName>
</protein>
<dbReference type="PANTHER" id="PTHR32208">
    <property type="entry name" value="SECRETED PROTEIN-RELATED"/>
    <property type="match status" value="1"/>
</dbReference>
<dbReference type="InterPro" id="IPR015202">
    <property type="entry name" value="GO-like_E_set"/>
</dbReference>
<dbReference type="InterPro" id="IPR009880">
    <property type="entry name" value="Glyoxal_oxidase_N"/>
</dbReference>
<feature type="domain" description="WSC" evidence="4">
    <location>
        <begin position="468"/>
        <end position="561"/>
    </location>
</feature>
<dbReference type="InterPro" id="IPR002889">
    <property type="entry name" value="WSC_carb-bd"/>
</dbReference>
<feature type="domain" description="WSC" evidence="4">
    <location>
        <begin position="581"/>
        <end position="679"/>
    </location>
</feature>
<dbReference type="SMART" id="SM00321">
    <property type="entry name" value="WSC"/>
    <property type="match status" value="4"/>
</dbReference>
<evidence type="ECO:0000313" key="5">
    <source>
        <dbReference type="EMBL" id="KAF2438819.1"/>
    </source>
</evidence>
<dbReference type="InterPro" id="IPR037293">
    <property type="entry name" value="Gal_Oxidase_central_sf"/>
</dbReference>
<dbReference type="SUPFAM" id="SSF81296">
    <property type="entry name" value="E set domains"/>
    <property type="match status" value="1"/>
</dbReference>
<name>A0A9P4P5M2_9PLEO</name>
<dbReference type="SUPFAM" id="SSF50965">
    <property type="entry name" value="Galactose oxidase, central domain"/>
    <property type="match status" value="1"/>
</dbReference>
<dbReference type="Gene3D" id="2.130.10.80">
    <property type="entry name" value="Galactose oxidase/kelch, beta-propeller"/>
    <property type="match status" value="1"/>
</dbReference>
<dbReference type="PROSITE" id="PS51212">
    <property type="entry name" value="WSC"/>
    <property type="match status" value="4"/>
</dbReference>
<dbReference type="Pfam" id="PF01822">
    <property type="entry name" value="WSC"/>
    <property type="match status" value="4"/>
</dbReference>
<feature type="region of interest" description="Disordered" evidence="2">
    <location>
        <begin position="384"/>
        <end position="425"/>
    </location>
</feature>
<evidence type="ECO:0000313" key="6">
    <source>
        <dbReference type="Proteomes" id="UP000799764"/>
    </source>
</evidence>
<gene>
    <name evidence="5" type="ORF">P171DRAFT_436730</name>
</gene>
<evidence type="ECO:0000256" key="1">
    <source>
        <dbReference type="ARBA" id="ARBA00022729"/>
    </source>
</evidence>
<proteinExistence type="predicted"/>
<sequence length="1199" mass="125245">MGSASHRLGSTALLLSYACLSLSQSLVVPTSPSVNWDYVGCYTDTVDARTLKDASTSSSNMTNMDCVNYCEKGGYAYAGTEYSQECWCARKLSTTSTRTADGDCNYGCSGDSKEACGGFNQLTIFNNTAAGQGPPYTNLGVNGYRSLGCYVDNAGGRTLDTEISGTLPGGYQNSTVANCISACSSDGHTYAGLEYYGECWCGEALGNGAALASDQTTCNTLCNGNKTEYCGGPDRLNLYTNSPPLSSSSSISMSTVSMSSVVSSLTSSAFETTVQSLTSITSSTSSTTSASNSAVSLTPSIAPSSSVSAESTESSSSGLTSTSSSVATDSITSAGLTSSSISVPSGTSTFPITSTLSRSSSTTSAASTNLSTTSSTVVVTSSSLVPPTASSSAPAISTVSSATSTSPIPSTITPISTGSTTTPPINTTTIKTSAATSIPLFNTTLTSVSTSTGSAPTVTGVPTPLPSGWNYKGCWIDNANGRAFANQLPDAQDMTVERCIGNCTANGFGVAGIEYAYQCFCGNYIMNGAAKGPQSECNMPCAGNAGELCGAGNRLSVYSNSTANLTVYAVPTVQKTELPNSWQYVGCLRDDAPGGVRALPYQRILNNNNTANNCISQCSAFGYSHGGLEYGNECYCGDLGDIQTAGATSAPESDCSVTCSGNATTLCGGPRRLSLYKWTGPNLAKWNYATGNAAGAYQFLIGGVVVPLVTQAARNGKITFLEKSGTGPPNSTGAYELDVAQLNNFSAAWRPMHVKTDVFCSASLTLPDKVGRQLNVGGWALDATFGVRLYWPDGTPGVWGNNDWQENVKVLKLQNGRWYPTAMIMANGTILVVGGEEGSNGKAIPTMEILPTQGPVVYADYLERTDPNNLYPYLAVLPSGGIFIQYHNEAAILDEVTLQVKKQLPNVPAAVNRPDGGRTYPNEGTAVLLPQHAPYTDPLKVLICGGSTPYQGYALDNCVTIAPDVPNANWTLERMPSKRVLSCMAALPDGTYLILNGAHQGQAGFGQATDPNLNAVLYDPTRPLNNRFTVLANTTVARMYHSEAILMDDGRVLVSGSDPEDDRFPQEYRVEVFVPPYLMGSPAQPVVTIQPSQADWAYSGSYTFTVDQPVVKVSLLGAVGSTHGNSMGQRTLFPAFVCSGVSCTVTAPPDAHTCPPGWFQLFALNAQGVPSRAVWVRIGGDPAELGNWPPQGGFKLPGV</sequence>
<feature type="region of interest" description="Disordered" evidence="2">
    <location>
        <begin position="352"/>
        <end position="372"/>
    </location>
</feature>
<reference evidence="5" key="1">
    <citation type="journal article" date="2020" name="Stud. Mycol.">
        <title>101 Dothideomycetes genomes: a test case for predicting lifestyles and emergence of pathogens.</title>
        <authorList>
            <person name="Haridas S."/>
            <person name="Albert R."/>
            <person name="Binder M."/>
            <person name="Bloem J."/>
            <person name="Labutti K."/>
            <person name="Salamov A."/>
            <person name="Andreopoulos B."/>
            <person name="Baker S."/>
            <person name="Barry K."/>
            <person name="Bills G."/>
            <person name="Bluhm B."/>
            <person name="Cannon C."/>
            <person name="Castanera R."/>
            <person name="Culley D."/>
            <person name="Daum C."/>
            <person name="Ezra D."/>
            <person name="Gonzalez J."/>
            <person name="Henrissat B."/>
            <person name="Kuo A."/>
            <person name="Liang C."/>
            <person name="Lipzen A."/>
            <person name="Lutzoni F."/>
            <person name="Magnuson J."/>
            <person name="Mondo S."/>
            <person name="Nolan M."/>
            <person name="Ohm R."/>
            <person name="Pangilinan J."/>
            <person name="Park H.-J."/>
            <person name="Ramirez L."/>
            <person name="Alfaro M."/>
            <person name="Sun H."/>
            <person name="Tritt A."/>
            <person name="Yoshinaga Y."/>
            <person name="Zwiers L.-H."/>
            <person name="Turgeon B."/>
            <person name="Goodwin S."/>
            <person name="Spatafora J."/>
            <person name="Crous P."/>
            <person name="Grigoriev I."/>
        </authorList>
    </citation>
    <scope>NUCLEOTIDE SEQUENCE</scope>
    <source>
        <strain evidence="5">CBS 690.94</strain>
    </source>
</reference>
<dbReference type="PROSITE" id="PS51257">
    <property type="entry name" value="PROKAR_LIPOPROTEIN"/>
    <property type="match status" value="1"/>
</dbReference>
<dbReference type="InterPro" id="IPR014756">
    <property type="entry name" value="Ig_E-set"/>
</dbReference>
<dbReference type="PANTHER" id="PTHR32208:SF105">
    <property type="entry name" value="COPPER RADICAL OXIDASE"/>
    <property type="match status" value="1"/>
</dbReference>
<feature type="chain" id="PRO_5040249408" evidence="3">
    <location>
        <begin position="26"/>
        <end position="1199"/>
    </location>
</feature>
<organism evidence="5 6">
    <name type="scientific">Karstenula rhodostoma CBS 690.94</name>
    <dbReference type="NCBI Taxonomy" id="1392251"/>
    <lineage>
        <taxon>Eukaryota</taxon>
        <taxon>Fungi</taxon>
        <taxon>Dikarya</taxon>
        <taxon>Ascomycota</taxon>
        <taxon>Pezizomycotina</taxon>
        <taxon>Dothideomycetes</taxon>
        <taxon>Pleosporomycetidae</taxon>
        <taxon>Pleosporales</taxon>
        <taxon>Massarineae</taxon>
        <taxon>Didymosphaeriaceae</taxon>
        <taxon>Karstenula</taxon>
    </lineage>
</organism>
<feature type="region of interest" description="Disordered" evidence="2">
    <location>
        <begin position="281"/>
        <end position="325"/>
    </location>
</feature>
<keyword evidence="1 3" id="KW-0732">Signal</keyword>
<dbReference type="OrthoDB" id="2019572at2759"/>
<comment type="caution">
    <text evidence="5">The sequence shown here is derived from an EMBL/GenBank/DDBJ whole genome shotgun (WGS) entry which is preliminary data.</text>
</comment>